<comment type="caution">
    <text evidence="1">The sequence shown here is derived from an EMBL/GenBank/DDBJ whole genome shotgun (WGS) entry which is preliminary data.</text>
</comment>
<proteinExistence type="predicted"/>
<gene>
    <name evidence="1" type="ORF">SAMN06265222_1384</name>
</gene>
<evidence type="ECO:0000313" key="2">
    <source>
        <dbReference type="Proteomes" id="UP001158067"/>
    </source>
</evidence>
<organism evidence="1 2">
    <name type="scientific">Neorhodopirellula lusitana</name>
    <dbReference type="NCBI Taxonomy" id="445327"/>
    <lineage>
        <taxon>Bacteria</taxon>
        <taxon>Pseudomonadati</taxon>
        <taxon>Planctomycetota</taxon>
        <taxon>Planctomycetia</taxon>
        <taxon>Pirellulales</taxon>
        <taxon>Pirellulaceae</taxon>
        <taxon>Neorhodopirellula</taxon>
    </lineage>
</organism>
<dbReference type="Proteomes" id="UP001158067">
    <property type="component" value="Unassembled WGS sequence"/>
</dbReference>
<reference evidence="1 2" key="1">
    <citation type="submission" date="2017-05" db="EMBL/GenBank/DDBJ databases">
        <authorList>
            <person name="Varghese N."/>
            <person name="Submissions S."/>
        </authorList>
    </citation>
    <scope>NUCLEOTIDE SEQUENCE [LARGE SCALE GENOMIC DNA]</scope>
    <source>
        <strain evidence="1 2">DSM 25457</strain>
    </source>
</reference>
<keyword evidence="2" id="KW-1185">Reference proteome</keyword>
<name>A0ABY1QSW9_9BACT</name>
<sequence length="156" mass="17722">MAMASVPTDAMLPVGSAFKPPHEADVFWFPTDQEPTPNDRWLKANFPTGKDCVDGFRSAFALYVSDGCGREMRDKLLSELTGRKLEQFRSDGWLPFLICDRIYINAQAGVIVFKCQPHIDYNLEEHGVEVSLRGGKWHFGYIGDSMDYFDYWQNGG</sequence>
<accession>A0ABY1QSW9</accession>
<evidence type="ECO:0000313" key="1">
    <source>
        <dbReference type="EMBL" id="SMP79821.1"/>
    </source>
</evidence>
<dbReference type="EMBL" id="FXUG01000038">
    <property type="protein sequence ID" value="SMP79821.1"/>
    <property type="molecule type" value="Genomic_DNA"/>
</dbReference>
<protein>
    <submittedName>
        <fullName evidence="1">Uncharacterized protein</fullName>
    </submittedName>
</protein>